<dbReference type="EMBL" id="PDOM01000461">
    <property type="protein sequence ID" value="PHP45330.1"/>
    <property type="molecule type" value="Genomic_DNA"/>
</dbReference>
<reference evidence="1 2" key="1">
    <citation type="submission" date="2017-10" db="EMBL/GenBank/DDBJ databases">
        <title>Characterization of the Virulence Potential of Salmonella enterica Isolates Carrying Incompatibility Group FIB Plasmids using Caco-2 Intestinal Epithelial Cells.</title>
        <authorList>
            <person name="Sanad Y."/>
            <person name="Khajanchi B."/>
            <person name="Deck J."/>
            <person name="Cox J."/>
            <person name="Thaker R."/>
            <person name="Han J."/>
            <person name="Nayak R."/>
            <person name="Foley S."/>
        </authorList>
    </citation>
    <scope>NUCLEOTIDE SEQUENCE [LARGE SCALE GENOMIC DNA]</scope>
    <source>
        <strain evidence="1 2">SE853</strain>
    </source>
</reference>
<evidence type="ECO:0000313" key="1">
    <source>
        <dbReference type="EMBL" id="PHP45330.1"/>
    </source>
</evidence>
<sequence length="65" mass="7460">MECRAVYMQRFEEINLLATMAEKNSELGGNIMAMNALTRSGLVLLCGYFEGFLREMCKEFVEELN</sequence>
<dbReference type="AlphaFoldDB" id="A0A7Z1HNN4"/>
<comment type="caution">
    <text evidence="1">The sequence shown here is derived from an EMBL/GenBank/DDBJ whole genome shotgun (WGS) entry which is preliminary data.</text>
</comment>
<feature type="non-terminal residue" evidence="1">
    <location>
        <position position="65"/>
    </location>
</feature>
<evidence type="ECO:0008006" key="3">
    <source>
        <dbReference type="Google" id="ProtNLM"/>
    </source>
</evidence>
<name>A0A7Z1HNN4_SALDU</name>
<dbReference type="Proteomes" id="UP000221568">
    <property type="component" value="Unassembled WGS sequence"/>
</dbReference>
<accession>A0A7Z1HNN4</accession>
<protein>
    <recommendedName>
        <fullName evidence="3">RiboL-PSP-HEPN domain-containing protein</fullName>
    </recommendedName>
</protein>
<gene>
    <name evidence="1" type="ORF">CR088_29025</name>
</gene>
<evidence type="ECO:0000313" key="2">
    <source>
        <dbReference type="Proteomes" id="UP000221568"/>
    </source>
</evidence>
<organism evidence="1 2">
    <name type="scientific">Salmonella dublin</name>
    <dbReference type="NCBI Taxonomy" id="98360"/>
    <lineage>
        <taxon>Bacteria</taxon>
        <taxon>Pseudomonadati</taxon>
        <taxon>Pseudomonadota</taxon>
        <taxon>Gammaproteobacteria</taxon>
        <taxon>Enterobacterales</taxon>
        <taxon>Enterobacteriaceae</taxon>
        <taxon>Salmonella</taxon>
    </lineage>
</organism>
<proteinExistence type="predicted"/>